<accession>A0ABN7XB68</accession>
<evidence type="ECO:0000313" key="2">
    <source>
        <dbReference type="EMBL" id="CAG8852422.1"/>
    </source>
</evidence>
<comment type="caution">
    <text evidence="2">The sequence shown here is derived from an EMBL/GenBank/DDBJ whole genome shotgun (WGS) entry which is preliminary data.</text>
</comment>
<evidence type="ECO:0000313" key="3">
    <source>
        <dbReference type="Proteomes" id="UP000789901"/>
    </source>
</evidence>
<sequence>VERYSTSIESSIACTKNNKDHIDNYYEYMMKKNQASRLNTLYEVKQYLNELVATCDFLAMPATSIASEQMFSCARHIINDYYTSLDPETVTALMYQRNWLEMVARFGWD</sequence>
<dbReference type="SUPFAM" id="SSF53098">
    <property type="entry name" value="Ribonuclease H-like"/>
    <property type="match status" value="1"/>
</dbReference>
<dbReference type="InterPro" id="IPR012337">
    <property type="entry name" value="RNaseH-like_sf"/>
</dbReference>
<keyword evidence="3" id="KW-1185">Reference proteome</keyword>
<feature type="non-terminal residue" evidence="2">
    <location>
        <position position="109"/>
    </location>
</feature>
<gene>
    <name evidence="2" type="ORF">GMARGA_LOCUS41243</name>
</gene>
<evidence type="ECO:0000259" key="1">
    <source>
        <dbReference type="Pfam" id="PF05699"/>
    </source>
</evidence>
<dbReference type="Pfam" id="PF05699">
    <property type="entry name" value="Dimer_Tnp_hAT"/>
    <property type="match status" value="1"/>
</dbReference>
<organism evidence="2 3">
    <name type="scientific">Gigaspora margarita</name>
    <dbReference type="NCBI Taxonomy" id="4874"/>
    <lineage>
        <taxon>Eukaryota</taxon>
        <taxon>Fungi</taxon>
        <taxon>Fungi incertae sedis</taxon>
        <taxon>Mucoromycota</taxon>
        <taxon>Glomeromycotina</taxon>
        <taxon>Glomeromycetes</taxon>
        <taxon>Diversisporales</taxon>
        <taxon>Gigasporaceae</taxon>
        <taxon>Gigaspora</taxon>
    </lineage>
</organism>
<dbReference type="Proteomes" id="UP000789901">
    <property type="component" value="Unassembled WGS sequence"/>
</dbReference>
<name>A0ABN7XB68_GIGMA</name>
<feature type="domain" description="HAT C-terminal dimerisation" evidence="1">
    <location>
        <begin position="54"/>
        <end position="100"/>
    </location>
</feature>
<protein>
    <submittedName>
        <fullName evidence="2">13909_t:CDS:1</fullName>
    </submittedName>
</protein>
<proteinExistence type="predicted"/>
<feature type="non-terminal residue" evidence="2">
    <location>
        <position position="1"/>
    </location>
</feature>
<dbReference type="InterPro" id="IPR008906">
    <property type="entry name" value="HATC_C_dom"/>
</dbReference>
<reference evidence="2 3" key="1">
    <citation type="submission" date="2021-06" db="EMBL/GenBank/DDBJ databases">
        <authorList>
            <person name="Kallberg Y."/>
            <person name="Tangrot J."/>
            <person name="Rosling A."/>
        </authorList>
    </citation>
    <scope>NUCLEOTIDE SEQUENCE [LARGE SCALE GENOMIC DNA]</scope>
    <source>
        <strain evidence="2 3">120-4 pot B 10/14</strain>
    </source>
</reference>
<dbReference type="EMBL" id="CAJVQB010111741">
    <property type="protein sequence ID" value="CAG8852422.1"/>
    <property type="molecule type" value="Genomic_DNA"/>
</dbReference>